<keyword evidence="3" id="KW-1185">Reference proteome</keyword>
<evidence type="ECO:0000313" key="3">
    <source>
        <dbReference type="Proteomes" id="UP000481861"/>
    </source>
</evidence>
<protein>
    <submittedName>
        <fullName evidence="2">Uncharacterized protein</fullName>
    </submittedName>
</protein>
<comment type="caution">
    <text evidence="2">The sequence shown here is derived from an EMBL/GenBank/DDBJ whole genome shotgun (WGS) entry which is preliminary data.</text>
</comment>
<feature type="non-terminal residue" evidence="2">
    <location>
        <position position="226"/>
    </location>
</feature>
<dbReference type="OrthoDB" id="4161595at2759"/>
<accession>A0A7C8MBN4</accession>
<gene>
    <name evidence="2" type="ORF">BDV95DRAFT_474829</name>
</gene>
<organism evidence="2 3">
    <name type="scientific">Massariosphaeria phaeospora</name>
    <dbReference type="NCBI Taxonomy" id="100035"/>
    <lineage>
        <taxon>Eukaryota</taxon>
        <taxon>Fungi</taxon>
        <taxon>Dikarya</taxon>
        <taxon>Ascomycota</taxon>
        <taxon>Pezizomycotina</taxon>
        <taxon>Dothideomycetes</taxon>
        <taxon>Pleosporomycetidae</taxon>
        <taxon>Pleosporales</taxon>
        <taxon>Pleosporales incertae sedis</taxon>
        <taxon>Massariosphaeria</taxon>
    </lineage>
</organism>
<name>A0A7C8MBN4_9PLEO</name>
<sequence length="226" mass="25266">DDDPNGTDANAPPLSEREFVCMNDEYSECRTGQYSKDLSRKVISDHFGRNKACTREVSCWPLFCRKHYQRATYNADKWQLRKINLILRQFDVIESEHPGTTYNVCLKKSEEGRLNKFSRGIASGLSSEDAGAPVLPSNNKSFEAPIDVLRELEFGLGEKKTIDEVKATVTTILDMLNKGETKAVPSIEFLPQLPKKNAAPVTPKNKNKGTPTRVSAKGSVKKTTKK</sequence>
<dbReference type="Proteomes" id="UP000481861">
    <property type="component" value="Unassembled WGS sequence"/>
</dbReference>
<feature type="non-terminal residue" evidence="2">
    <location>
        <position position="1"/>
    </location>
</feature>
<proteinExistence type="predicted"/>
<dbReference type="EMBL" id="JAADJZ010000006">
    <property type="protein sequence ID" value="KAF2874438.1"/>
    <property type="molecule type" value="Genomic_DNA"/>
</dbReference>
<feature type="region of interest" description="Disordered" evidence="1">
    <location>
        <begin position="191"/>
        <end position="226"/>
    </location>
</feature>
<dbReference type="AlphaFoldDB" id="A0A7C8MBN4"/>
<evidence type="ECO:0000256" key="1">
    <source>
        <dbReference type="SAM" id="MobiDB-lite"/>
    </source>
</evidence>
<evidence type="ECO:0000313" key="2">
    <source>
        <dbReference type="EMBL" id="KAF2874438.1"/>
    </source>
</evidence>
<reference evidence="2 3" key="1">
    <citation type="submission" date="2020-01" db="EMBL/GenBank/DDBJ databases">
        <authorList>
            <consortium name="DOE Joint Genome Institute"/>
            <person name="Haridas S."/>
            <person name="Albert R."/>
            <person name="Binder M."/>
            <person name="Bloem J."/>
            <person name="Labutti K."/>
            <person name="Salamov A."/>
            <person name="Andreopoulos B."/>
            <person name="Baker S.E."/>
            <person name="Barry K."/>
            <person name="Bills G."/>
            <person name="Bluhm B.H."/>
            <person name="Cannon C."/>
            <person name="Castanera R."/>
            <person name="Culley D.E."/>
            <person name="Daum C."/>
            <person name="Ezra D."/>
            <person name="Gonzalez J.B."/>
            <person name="Henrissat B."/>
            <person name="Kuo A."/>
            <person name="Liang C."/>
            <person name="Lipzen A."/>
            <person name="Lutzoni F."/>
            <person name="Magnuson J."/>
            <person name="Mondo S."/>
            <person name="Nolan M."/>
            <person name="Ohm R."/>
            <person name="Pangilinan J."/>
            <person name="Park H.-J.H."/>
            <person name="Ramirez L."/>
            <person name="Alfaro M."/>
            <person name="Sun H."/>
            <person name="Tritt A."/>
            <person name="Yoshinaga Y."/>
            <person name="Zwiers L.-H.L."/>
            <person name="Turgeon B.G."/>
            <person name="Goodwin S.B."/>
            <person name="Spatafora J.W."/>
            <person name="Crous P.W."/>
            <person name="Grigoriev I.V."/>
        </authorList>
    </citation>
    <scope>NUCLEOTIDE SEQUENCE [LARGE SCALE GENOMIC DNA]</scope>
    <source>
        <strain evidence="2 3">CBS 611.86</strain>
    </source>
</reference>